<dbReference type="HOGENOM" id="CLU_122734_6_0_9"/>
<dbReference type="STRING" id="411471.SUBVAR_06575"/>
<organism evidence="1 2">
    <name type="scientific">Subdoligranulum variabile DSM 15176</name>
    <dbReference type="NCBI Taxonomy" id="411471"/>
    <lineage>
        <taxon>Bacteria</taxon>
        <taxon>Bacillati</taxon>
        <taxon>Bacillota</taxon>
        <taxon>Clostridia</taxon>
        <taxon>Eubacteriales</taxon>
        <taxon>Oscillospiraceae</taxon>
        <taxon>Subdoligranulum</taxon>
    </lineage>
</organism>
<dbReference type="Gene3D" id="3.30.2310.20">
    <property type="entry name" value="RelE-like"/>
    <property type="match status" value="1"/>
</dbReference>
<gene>
    <name evidence="1" type="ORF">SUBVAR_06575</name>
</gene>
<dbReference type="EMBL" id="ACBY02000034">
    <property type="protein sequence ID" value="EFB75114.1"/>
    <property type="molecule type" value="Genomic_DNA"/>
</dbReference>
<dbReference type="Proteomes" id="UP000003438">
    <property type="component" value="Unassembled WGS sequence"/>
</dbReference>
<dbReference type="eggNOG" id="COG4679">
    <property type="taxonomic scope" value="Bacteria"/>
</dbReference>
<keyword evidence="2" id="KW-1185">Reference proteome</keyword>
<dbReference type="InterPro" id="IPR009241">
    <property type="entry name" value="HigB-like"/>
</dbReference>
<dbReference type="Pfam" id="PF05973">
    <property type="entry name" value="Gp49"/>
    <property type="match status" value="1"/>
</dbReference>
<reference evidence="1" key="1">
    <citation type="submission" date="2009-12" db="EMBL/GenBank/DDBJ databases">
        <authorList>
            <person name="Weinstock G."/>
            <person name="Sodergren E."/>
            <person name="Clifton S."/>
            <person name="Fulton L."/>
            <person name="Fulton B."/>
            <person name="Courtney L."/>
            <person name="Fronick C."/>
            <person name="Harrison M."/>
            <person name="Strong C."/>
            <person name="Farmer C."/>
            <person name="Delahaunty K."/>
            <person name="Markovic C."/>
            <person name="Hall O."/>
            <person name="Minx P."/>
            <person name="Tomlinson C."/>
            <person name="Mitreva M."/>
            <person name="Nelson J."/>
            <person name="Hou S."/>
            <person name="Wollam A."/>
            <person name="Pepin K.H."/>
            <person name="Johnson M."/>
            <person name="Bhonagiri V."/>
            <person name="Nash W.E."/>
            <person name="Warren W."/>
            <person name="Chinwalla A."/>
            <person name="Mardis E.R."/>
            <person name="Wilson R.K."/>
        </authorList>
    </citation>
    <scope>NUCLEOTIDE SEQUENCE [LARGE SCALE GENOMIC DNA]</scope>
    <source>
        <strain evidence="1">DSM 15176</strain>
    </source>
</reference>
<comment type="caution">
    <text evidence="1">The sequence shown here is derived from an EMBL/GenBank/DDBJ whole genome shotgun (WGS) entry which is preliminary data.</text>
</comment>
<proteinExistence type="predicted"/>
<dbReference type="SUPFAM" id="SSF143011">
    <property type="entry name" value="RelE-like"/>
    <property type="match status" value="1"/>
</dbReference>
<sequence>MEVEFYSTPAGDEVVGEFLSSLPDKDLAKALRGIELLKQMGLELREPNVKHLEGPIWELRIKFSTNAYRILYVVCDENTVVLLHGFMKKTQKTPRTEIEIAKSRWAELEKRRSQKDR</sequence>
<evidence type="ECO:0000313" key="2">
    <source>
        <dbReference type="Proteomes" id="UP000003438"/>
    </source>
</evidence>
<protein>
    <submittedName>
        <fullName evidence="1">Toxin-antitoxin system, toxin component, RelE family</fullName>
    </submittedName>
</protein>
<dbReference type="AlphaFoldDB" id="D1PQA7"/>
<accession>D1PQA7</accession>
<name>D1PQA7_9FIRM</name>
<dbReference type="InterPro" id="IPR035093">
    <property type="entry name" value="RelE/ParE_toxin_dom_sf"/>
</dbReference>
<evidence type="ECO:0000313" key="1">
    <source>
        <dbReference type="EMBL" id="EFB75114.1"/>
    </source>
</evidence>
<dbReference type="OrthoDB" id="573082at2"/>
<dbReference type="RefSeq" id="WP_007047937.1">
    <property type="nucleotide sequence ID" value="NZ_GG704770.1"/>
</dbReference>